<dbReference type="AlphaFoldDB" id="A0A9F3QVK3"/>
<keyword evidence="6" id="KW-0677">Repeat</keyword>
<protein>
    <submittedName>
        <fullName evidence="17">Cadherin-related family member 2</fullName>
    </submittedName>
</protein>
<evidence type="ECO:0000256" key="5">
    <source>
        <dbReference type="ARBA" id="ARBA00022729"/>
    </source>
</evidence>
<keyword evidence="2" id="KW-1003">Cell membrane</keyword>
<dbReference type="InterPro" id="IPR020894">
    <property type="entry name" value="Cadherin_CS"/>
</dbReference>
<feature type="domain" description="Cadherin" evidence="15">
    <location>
        <begin position="848"/>
        <end position="961"/>
    </location>
</feature>
<dbReference type="PRINTS" id="PR00205">
    <property type="entry name" value="CADHERIN"/>
</dbReference>
<dbReference type="CDD" id="cd11304">
    <property type="entry name" value="Cadherin_repeat"/>
    <property type="match status" value="8"/>
</dbReference>
<dbReference type="PROSITE" id="PS00232">
    <property type="entry name" value="CADHERIN_1"/>
    <property type="match status" value="4"/>
</dbReference>
<dbReference type="GO" id="GO:0005886">
    <property type="term" value="C:plasma membrane"/>
    <property type="evidence" value="ECO:0007669"/>
    <property type="project" value="UniProtKB-SubCell"/>
</dbReference>
<dbReference type="PANTHER" id="PTHR24026:SF133">
    <property type="entry name" value="CADHERIN-RELATED FAMILY MEMBER 2"/>
    <property type="match status" value="1"/>
</dbReference>
<feature type="domain" description="Cadherin" evidence="15">
    <location>
        <begin position="35"/>
        <end position="150"/>
    </location>
</feature>
<keyword evidence="3" id="KW-0245">EGF-like domain</keyword>
<keyword evidence="5" id="KW-0732">Signal</keyword>
<accession>A0A9F3QVK3</accession>
<feature type="compositionally biased region" description="Basic and acidic residues" evidence="13">
    <location>
        <begin position="1197"/>
        <end position="1207"/>
    </location>
</feature>
<sequence length="1227" mass="134291">MILLDATVTDGHSVPASKKITIIVTDRNDNKPIFQNEPYLIDVFENTKNGTAIYNVTALDSDSDNAGWVSYEIIGVIPDNAENHQLFNILQNGTVVLNGSLSYNNKSTFYRIKILASDNGGLWNGSLIYQTNIAYLSVTVIDVADLDPQFLGEPYVTSVSENCPPGTPVMTVLAIDKDKDVNDIIYYSIINATRLFIVNQTTGVITVSGNLDREGMPSEEVQFQIIAQERNLDIYNQTAQVSTQVTIHITDINDNKPQFYLCTGPTCNFTGPTEDNFSGQIEEHASARTPVANLSIVAYDPDKGQNGTFQLFLKGPDARAFSVSPRQIVNEGTVQVVVSNSSLVDYENTTTMTVEIVANDTRRTDDCCSFATVTIHLLDINDHRPEFKQSDYKLSVLEESPPGFIVASNITATDPDSGKFGEITYQLLPNSIQSTFTVNAMNGTIFVANGSKIEWGIRSVYYATLQAVDGDGLIGSTQLEITVIDINNKPPVVTGSYNFMVTEGNSIDDVQIQATDQDKPDTNNSNLHYEIMPGKFSNNFTINPDTGLLVSKGPLDREAIPVELNGKIVLTVLVQDLGTPQLNTTVNVTFTVEDRNDNAPRFNSSNYEFFVPEGLQGISVGDVEARDADQTQINNRISFYINSSVGSNNFLIRSSAQGSGWYQGMLYLDPDIALDYDQMQEKFFNLIVRAENSDFGGTVEVAIAMVRVYVLDVNDESPTIVPSPPQNINVIENEKLHTLVAVLKATDKDTNHSLVFQELAVACFNSSGSAGNICQHWFRLTANGSLFVNSPDIDYELCTQVEITLRVKDEFTAVGDPYSRNETLIILIADANDNAPQFLPVDDTFVIIPEISPIDLPVAVVKAKDADSDENGVITFSISGVVFIQDDGQDQTFYDLFKVAKTTEKGVSVGTIQIASNLNSVLKGRYQVRVEAKDNGTQARSNFTSLDIFSVDQSYRTNLKFDTSLKEVQTNSNEIKRILSKATGSTVYIASIYTDDSSSSKSNRAVTNTAMDAYFVYKNGTALTGDRVLMLIRRNPEELQQLVQLGLLVIGPGDVKEPKKETELFGIIAGLAATVVLLLLLLTGTIIGMRKSYTRKLKALKALKVASNFSADGVQQAAAIPGTNKYNTEGANPVLGFSLDSSVNLGFEENASSEVASLNSLDENMVDAPHYSIPAERKLDKADARCETNSWEEPLKAALDSHKKDKPPQQGLSKQAFGKPCLDTTEL</sequence>
<feature type="domain" description="Cadherin" evidence="15">
    <location>
        <begin position="493"/>
        <end position="602"/>
    </location>
</feature>
<evidence type="ECO:0000256" key="9">
    <source>
        <dbReference type="ARBA" id="ARBA00022989"/>
    </source>
</evidence>
<proteinExistence type="predicted"/>
<evidence type="ECO:0000256" key="10">
    <source>
        <dbReference type="ARBA" id="ARBA00023136"/>
    </source>
</evidence>
<evidence type="ECO:0000256" key="8">
    <source>
        <dbReference type="ARBA" id="ARBA00022889"/>
    </source>
</evidence>
<dbReference type="SMART" id="SM00112">
    <property type="entry name" value="CA"/>
    <property type="match status" value="8"/>
</dbReference>
<feature type="region of interest" description="Disordered" evidence="13">
    <location>
        <begin position="1197"/>
        <end position="1227"/>
    </location>
</feature>
<dbReference type="FunFam" id="2.60.40.60:FF:000168">
    <property type="entry name" value="Cadherin-related family member 2"/>
    <property type="match status" value="1"/>
</dbReference>
<dbReference type="PANTHER" id="PTHR24026">
    <property type="entry name" value="FAT ATYPICAL CADHERIN-RELATED"/>
    <property type="match status" value="1"/>
</dbReference>
<evidence type="ECO:0000313" key="16">
    <source>
        <dbReference type="Proteomes" id="UP000695026"/>
    </source>
</evidence>
<dbReference type="FunFam" id="2.60.40.60:FF:000245">
    <property type="entry name" value="Cadherin related family member 2"/>
    <property type="match status" value="1"/>
</dbReference>
<feature type="domain" description="Cadherin" evidence="15">
    <location>
        <begin position="151"/>
        <end position="259"/>
    </location>
</feature>
<organism evidence="16 17">
    <name type="scientific">Python bivittatus</name>
    <name type="common">Burmese python</name>
    <name type="synonym">Python molurus bivittatus</name>
    <dbReference type="NCBI Taxonomy" id="176946"/>
    <lineage>
        <taxon>Eukaryota</taxon>
        <taxon>Metazoa</taxon>
        <taxon>Chordata</taxon>
        <taxon>Craniata</taxon>
        <taxon>Vertebrata</taxon>
        <taxon>Euteleostomi</taxon>
        <taxon>Lepidosauria</taxon>
        <taxon>Squamata</taxon>
        <taxon>Bifurcata</taxon>
        <taxon>Unidentata</taxon>
        <taxon>Episquamata</taxon>
        <taxon>Toxicofera</taxon>
        <taxon>Serpentes</taxon>
        <taxon>Henophidia</taxon>
        <taxon>Pythonidae</taxon>
        <taxon>Python</taxon>
    </lineage>
</organism>
<dbReference type="KEGG" id="pbi:103056908"/>
<dbReference type="PROSITE" id="PS50268">
    <property type="entry name" value="CADHERIN_2"/>
    <property type="match status" value="8"/>
</dbReference>
<dbReference type="OrthoDB" id="6491773at2759"/>
<dbReference type="Gene3D" id="2.60.40.60">
    <property type="entry name" value="Cadherins"/>
    <property type="match status" value="8"/>
</dbReference>
<keyword evidence="7 12" id="KW-0106">Calcium</keyword>
<feature type="domain" description="Cadherin" evidence="15">
    <location>
        <begin position="722"/>
        <end position="838"/>
    </location>
</feature>
<evidence type="ECO:0000256" key="14">
    <source>
        <dbReference type="SAM" id="Phobius"/>
    </source>
</evidence>
<evidence type="ECO:0000256" key="1">
    <source>
        <dbReference type="ARBA" id="ARBA00004251"/>
    </source>
</evidence>
<dbReference type="GO" id="GO:0050839">
    <property type="term" value="F:cell adhesion molecule binding"/>
    <property type="evidence" value="ECO:0007669"/>
    <property type="project" value="TreeGrafter"/>
</dbReference>
<evidence type="ECO:0000256" key="12">
    <source>
        <dbReference type="PROSITE-ProRule" id="PRU00043"/>
    </source>
</evidence>
<evidence type="ECO:0000313" key="17">
    <source>
        <dbReference type="RefSeq" id="XP_015745716.1"/>
    </source>
</evidence>
<dbReference type="FunFam" id="2.60.40.60:FF:000098">
    <property type="entry name" value="cadherin-23 isoform X1"/>
    <property type="match status" value="1"/>
</dbReference>
<evidence type="ECO:0000256" key="6">
    <source>
        <dbReference type="ARBA" id="ARBA00022737"/>
    </source>
</evidence>
<dbReference type="SUPFAM" id="SSF49313">
    <property type="entry name" value="Cadherin-like"/>
    <property type="match status" value="8"/>
</dbReference>
<name>A0A9F3QVK3_PYTBI</name>
<dbReference type="GO" id="GO:0060429">
    <property type="term" value="P:epithelium development"/>
    <property type="evidence" value="ECO:0007669"/>
    <property type="project" value="UniProtKB-ARBA"/>
</dbReference>
<evidence type="ECO:0000256" key="4">
    <source>
        <dbReference type="ARBA" id="ARBA00022692"/>
    </source>
</evidence>
<dbReference type="GO" id="GO:0007156">
    <property type="term" value="P:homophilic cell adhesion via plasma membrane adhesion molecules"/>
    <property type="evidence" value="ECO:0007669"/>
    <property type="project" value="InterPro"/>
</dbReference>
<dbReference type="OMA" id="QTVMLVQ"/>
<keyword evidence="9 14" id="KW-1133">Transmembrane helix</keyword>
<dbReference type="InterPro" id="IPR015919">
    <property type="entry name" value="Cadherin-like_sf"/>
</dbReference>
<dbReference type="GO" id="GO:0030154">
    <property type="term" value="P:cell differentiation"/>
    <property type="evidence" value="ECO:0007669"/>
    <property type="project" value="UniProtKB-ARBA"/>
</dbReference>
<gene>
    <name evidence="17" type="primary">CDHR2</name>
</gene>
<dbReference type="GO" id="GO:0005509">
    <property type="term" value="F:calcium ion binding"/>
    <property type="evidence" value="ECO:0007669"/>
    <property type="project" value="UniProtKB-UniRule"/>
</dbReference>
<feature type="domain" description="Cadherin" evidence="15">
    <location>
        <begin position="273"/>
        <end position="387"/>
    </location>
</feature>
<keyword evidence="10 14" id="KW-0472">Membrane</keyword>
<comment type="subcellular location">
    <subcellularLocation>
        <location evidence="1">Cell membrane</location>
        <topology evidence="1">Single-pass type I membrane protein</topology>
    </subcellularLocation>
</comment>
<dbReference type="InterPro" id="IPR002126">
    <property type="entry name" value="Cadherin-like_dom"/>
</dbReference>
<evidence type="ECO:0000256" key="3">
    <source>
        <dbReference type="ARBA" id="ARBA00022536"/>
    </source>
</evidence>
<dbReference type="RefSeq" id="XP_015745716.1">
    <property type="nucleotide sequence ID" value="XM_015890230.2"/>
</dbReference>
<evidence type="ECO:0000256" key="2">
    <source>
        <dbReference type="ARBA" id="ARBA00022475"/>
    </source>
</evidence>
<dbReference type="GeneID" id="103056908"/>
<evidence type="ECO:0000256" key="7">
    <source>
        <dbReference type="ARBA" id="ARBA00022837"/>
    </source>
</evidence>
<evidence type="ECO:0000256" key="11">
    <source>
        <dbReference type="ARBA" id="ARBA00023157"/>
    </source>
</evidence>
<keyword evidence="4 14" id="KW-0812">Transmembrane</keyword>
<keyword evidence="11" id="KW-1015">Disulfide bond</keyword>
<feature type="transmembrane region" description="Helical" evidence="14">
    <location>
        <begin position="1064"/>
        <end position="1088"/>
    </location>
</feature>
<dbReference type="FunFam" id="2.60.40.60:FF:000252">
    <property type="entry name" value="Cadherin related family member 2"/>
    <property type="match status" value="1"/>
</dbReference>
<feature type="domain" description="Cadherin" evidence="15">
    <location>
        <begin position="388"/>
        <end position="493"/>
    </location>
</feature>
<dbReference type="Proteomes" id="UP000695026">
    <property type="component" value="Unplaced"/>
</dbReference>
<dbReference type="FunFam" id="2.60.40.60:FF:000101">
    <property type="entry name" value="FAT atypical cadherin 4"/>
    <property type="match status" value="1"/>
</dbReference>
<reference evidence="17" key="1">
    <citation type="submission" date="2025-08" db="UniProtKB">
        <authorList>
            <consortium name="RefSeq"/>
        </authorList>
    </citation>
    <scope>IDENTIFICATION</scope>
    <source>
        <tissue evidence="17">Liver</tissue>
    </source>
</reference>
<evidence type="ECO:0000259" key="15">
    <source>
        <dbReference type="PROSITE" id="PS50268"/>
    </source>
</evidence>
<dbReference type="Pfam" id="PF00028">
    <property type="entry name" value="Cadherin"/>
    <property type="match status" value="4"/>
</dbReference>
<dbReference type="FunFam" id="2.60.40.60:FF:000058">
    <property type="entry name" value="FAT atypical cadherin 3"/>
    <property type="match status" value="1"/>
</dbReference>
<keyword evidence="8" id="KW-0130">Cell adhesion</keyword>
<evidence type="ECO:0000256" key="13">
    <source>
        <dbReference type="SAM" id="MobiDB-lite"/>
    </source>
</evidence>
<dbReference type="CTD" id="54825"/>
<keyword evidence="16" id="KW-1185">Reference proteome</keyword>
<feature type="domain" description="Cadherin" evidence="15">
    <location>
        <begin position="603"/>
        <end position="720"/>
    </location>
</feature>